<accession>A0A1Y0C1U2</accession>
<proteinExistence type="predicted"/>
<evidence type="ECO:0008006" key="4">
    <source>
        <dbReference type="Google" id="ProtNLM"/>
    </source>
</evidence>
<gene>
    <name evidence="2" type="ORF">BTO20_11565</name>
</gene>
<evidence type="ECO:0000313" key="3">
    <source>
        <dbReference type="Proteomes" id="UP000195331"/>
    </source>
</evidence>
<dbReference type="KEGG" id="mdx:BTO20_11565"/>
<dbReference type="OrthoDB" id="9896944at2"/>
<feature type="signal peptide" evidence="1">
    <location>
        <begin position="1"/>
        <end position="24"/>
    </location>
</feature>
<organism evidence="2 3">
    <name type="scientific">Mycobacterium dioxanotrophicus</name>
    <dbReference type="NCBI Taxonomy" id="482462"/>
    <lineage>
        <taxon>Bacteria</taxon>
        <taxon>Bacillati</taxon>
        <taxon>Actinomycetota</taxon>
        <taxon>Actinomycetes</taxon>
        <taxon>Mycobacteriales</taxon>
        <taxon>Mycobacteriaceae</taxon>
        <taxon>Mycobacterium</taxon>
    </lineage>
</organism>
<protein>
    <recommendedName>
        <fullName evidence="4">Holin</fullName>
    </recommendedName>
</protein>
<dbReference type="EMBL" id="CP020809">
    <property type="protein sequence ID" value="ART69132.1"/>
    <property type="molecule type" value="Genomic_DNA"/>
</dbReference>
<name>A0A1Y0C1U2_9MYCO</name>
<dbReference type="Proteomes" id="UP000195331">
    <property type="component" value="Chromosome"/>
</dbReference>
<dbReference type="RefSeq" id="WP_087075988.1">
    <property type="nucleotide sequence ID" value="NZ_CP020809.1"/>
</dbReference>
<reference evidence="2 3" key="1">
    <citation type="submission" date="2017-04" db="EMBL/GenBank/DDBJ databases">
        <title>Whole Genome Sequence of 1,4-Dioxane Degrading Bacterium Mycobacterium dioxanotrophicus PH-06.</title>
        <authorList>
            <person name="He Y."/>
        </authorList>
    </citation>
    <scope>NUCLEOTIDE SEQUENCE [LARGE SCALE GENOMIC DNA]</scope>
    <source>
        <strain evidence="2 3">PH-06</strain>
    </source>
</reference>
<sequence>MNWQHYWKSILAFVALLATNVATRLVTNGEPLPETGKDWITFAITTIGGTWLVYRKSNAPKDEPAA</sequence>
<evidence type="ECO:0000256" key="1">
    <source>
        <dbReference type="SAM" id="SignalP"/>
    </source>
</evidence>
<keyword evidence="1" id="KW-0732">Signal</keyword>
<keyword evidence="3" id="KW-1185">Reference proteome</keyword>
<dbReference type="AlphaFoldDB" id="A0A1Y0C1U2"/>
<feature type="chain" id="PRO_5039642019" description="Holin" evidence="1">
    <location>
        <begin position="25"/>
        <end position="66"/>
    </location>
</feature>
<evidence type="ECO:0000313" key="2">
    <source>
        <dbReference type="EMBL" id="ART69132.1"/>
    </source>
</evidence>